<feature type="region of interest" description="Disordered" evidence="2">
    <location>
        <begin position="312"/>
        <end position="487"/>
    </location>
</feature>
<keyword evidence="1" id="KW-0175">Coiled coil</keyword>
<feature type="region of interest" description="Disordered" evidence="2">
    <location>
        <begin position="140"/>
        <end position="168"/>
    </location>
</feature>
<feature type="compositionally biased region" description="Low complexity" evidence="2">
    <location>
        <begin position="796"/>
        <end position="810"/>
    </location>
</feature>
<evidence type="ECO:0000256" key="1">
    <source>
        <dbReference type="SAM" id="Coils"/>
    </source>
</evidence>
<feature type="compositionally biased region" description="Polar residues" evidence="2">
    <location>
        <begin position="363"/>
        <end position="377"/>
    </location>
</feature>
<feature type="region of interest" description="Disordered" evidence="2">
    <location>
        <begin position="795"/>
        <end position="831"/>
    </location>
</feature>
<feature type="region of interest" description="Disordered" evidence="2">
    <location>
        <begin position="26"/>
        <end position="72"/>
    </location>
</feature>
<dbReference type="HOGENOM" id="CLU_297911_0_0_1"/>
<feature type="compositionally biased region" description="Polar residues" evidence="2">
    <location>
        <begin position="766"/>
        <end position="776"/>
    </location>
</feature>
<dbReference type="STRING" id="1036808.A0A0C3DKN7"/>
<dbReference type="InParanoid" id="A0A0C3DKN7"/>
<feature type="compositionally biased region" description="Polar residues" evidence="2">
    <location>
        <begin position="816"/>
        <end position="831"/>
    </location>
</feature>
<protein>
    <submittedName>
        <fullName evidence="3">Uncharacterized protein</fullName>
    </submittedName>
</protein>
<accession>A0A0C3DKN7</accession>
<dbReference type="EMBL" id="KN822108">
    <property type="protein sequence ID" value="KIM56879.1"/>
    <property type="molecule type" value="Genomic_DNA"/>
</dbReference>
<feature type="compositionally biased region" description="Polar residues" evidence="2">
    <location>
        <begin position="148"/>
        <end position="161"/>
    </location>
</feature>
<name>A0A0C3DKN7_9AGAM</name>
<gene>
    <name evidence="3" type="ORF">SCLCIDRAFT_1219906</name>
</gene>
<feature type="coiled-coil region" evidence="1">
    <location>
        <begin position="667"/>
        <end position="694"/>
    </location>
</feature>
<evidence type="ECO:0000313" key="3">
    <source>
        <dbReference type="EMBL" id="KIM56879.1"/>
    </source>
</evidence>
<proteinExistence type="predicted"/>
<organism evidence="3 4">
    <name type="scientific">Scleroderma citrinum Foug A</name>
    <dbReference type="NCBI Taxonomy" id="1036808"/>
    <lineage>
        <taxon>Eukaryota</taxon>
        <taxon>Fungi</taxon>
        <taxon>Dikarya</taxon>
        <taxon>Basidiomycota</taxon>
        <taxon>Agaricomycotina</taxon>
        <taxon>Agaricomycetes</taxon>
        <taxon>Agaricomycetidae</taxon>
        <taxon>Boletales</taxon>
        <taxon>Sclerodermatineae</taxon>
        <taxon>Sclerodermataceae</taxon>
        <taxon>Scleroderma</taxon>
    </lineage>
</organism>
<sequence length="890" mass="95572">MADHSMQRSPGHSFIPIVTPCTSRTSISSGLPVPHVSLGPQPRRTSESTPHASPVSTSAVLGPQTPQSSIPSFRSLRNLLPFGPNKNAHLATPSSLCRSITHERKPSASFIPADDPEKFPVIAIARPSQNFEEEMMAHKRNRDLGRSVSDSTVPSQASTTVDDGRYVLPVPSPGPPLGADLSTIIEAENSGISKHIPCVDDSTHPDSQASPPESPFCLDEHDEYRFSPPDSRNGSVLGLSTSRLNAEVMDALMVKDAVAATEWLKGVDGVVVEEGADEPQGIPGLGGEVDPHATFDFGALDPSLAQLLSPHRLNGKSHRSSPTSHLRPRTHPRSPNHHLRPFLSPLSTSFSRPAASSLPRLTRSVSTAPPTANSSPESPGPTAPHGAPKKRHQPPSPLSPQAHSTNAMLPANSRASTDMPPRRPLGSRLGNRHASSYTPSSSRTDLQRAPSNESPSPGSQSSSRIVSDNHQQAPTRPSLDLGGPLEVNKRRRTHLFSNWKRSMSVEEARLSPTSGSSRVSLIRPSSSLSNCPPVMEWLGPWTVKAFAAAGLLDIDRDGMNPLGRYSSLRGNNEREEHYIPSRMVFSEAASMSSWAGSPTFSVPRTTFSAGSTAPTSISASSSTPQTAIQLTKEKHDLETEALLAALSDSQRTTKTLREENCQLRDRILELEDELEGLRDQLRRLANGVQALRLATQTSYCRPPLDRKITPSPLGTCANSHRPSIHRSHSGFPLHSDGNAGSSVDLSTYKRELSPSRTPAFLDTLPRPNNSRRASTASSVFPNVLKNMSLLMHERGTLSSTSVSPSSSSRGLPKRLNGSSAMNGHGSTQSLSSIHASMGNISPATADFSMTEVPGSPTSLQLRPEHEVHLGDMASLSMYAMSDDEGQTYDL</sequence>
<dbReference type="AlphaFoldDB" id="A0A0C3DKN7"/>
<feature type="compositionally biased region" description="Polar residues" evidence="2">
    <location>
        <begin position="433"/>
        <end position="444"/>
    </location>
</feature>
<evidence type="ECO:0000313" key="4">
    <source>
        <dbReference type="Proteomes" id="UP000053989"/>
    </source>
</evidence>
<feature type="compositionally biased region" description="Polar residues" evidence="2">
    <location>
        <begin position="47"/>
        <end position="72"/>
    </location>
</feature>
<dbReference type="Proteomes" id="UP000053989">
    <property type="component" value="Unassembled WGS sequence"/>
</dbReference>
<keyword evidence="4" id="KW-1185">Reference proteome</keyword>
<feature type="compositionally biased region" description="Basic residues" evidence="2">
    <location>
        <begin position="326"/>
        <end position="340"/>
    </location>
</feature>
<reference evidence="4" key="2">
    <citation type="submission" date="2015-01" db="EMBL/GenBank/DDBJ databases">
        <title>Evolutionary Origins and Diversification of the Mycorrhizal Mutualists.</title>
        <authorList>
            <consortium name="DOE Joint Genome Institute"/>
            <consortium name="Mycorrhizal Genomics Consortium"/>
            <person name="Kohler A."/>
            <person name="Kuo A."/>
            <person name="Nagy L.G."/>
            <person name="Floudas D."/>
            <person name="Copeland A."/>
            <person name="Barry K.W."/>
            <person name="Cichocki N."/>
            <person name="Veneault-Fourrey C."/>
            <person name="LaButti K."/>
            <person name="Lindquist E.A."/>
            <person name="Lipzen A."/>
            <person name="Lundell T."/>
            <person name="Morin E."/>
            <person name="Murat C."/>
            <person name="Riley R."/>
            <person name="Ohm R."/>
            <person name="Sun H."/>
            <person name="Tunlid A."/>
            <person name="Henrissat B."/>
            <person name="Grigoriev I.V."/>
            <person name="Hibbett D.S."/>
            <person name="Martin F."/>
        </authorList>
    </citation>
    <scope>NUCLEOTIDE SEQUENCE [LARGE SCALE GENOMIC DNA]</scope>
    <source>
        <strain evidence="4">Foug A</strain>
    </source>
</reference>
<dbReference type="OrthoDB" id="3216045at2759"/>
<feature type="compositionally biased region" description="Low complexity" evidence="2">
    <location>
        <begin position="450"/>
        <end position="466"/>
    </location>
</feature>
<evidence type="ECO:0000256" key="2">
    <source>
        <dbReference type="SAM" id="MobiDB-lite"/>
    </source>
</evidence>
<reference evidence="3 4" key="1">
    <citation type="submission" date="2014-04" db="EMBL/GenBank/DDBJ databases">
        <authorList>
            <consortium name="DOE Joint Genome Institute"/>
            <person name="Kuo A."/>
            <person name="Kohler A."/>
            <person name="Nagy L.G."/>
            <person name="Floudas D."/>
            <person name="Copeland A."/>
            <person name="Barry K.W."/>
            <person name="Cichocki N."/>
            <person name="Veneault-Fourrey C."/>
            <person name="LaButti K."/>
            <person name="Lindquist E.A."/>
            <person name="Lipzen A."/>
            <person name="Lundell T."/>
            <person name="Morin E."/>
            <person name="Murat C."/>
            <person name="Sun H."/>
            <person name="Tunlid A."/>
            <person name="Henrissat B."/>
            <person name="Grigoriev I.V."/>
            <person name="Hibbett D.S."/>
            <person name="Martin F."/>
            <person name="Nordberg H.P."/>
            <person name="Cantor M.N."/>
            <person name="Hua S.X."/>
        </authorList>
    </citation>
    <scope>NUCLEOTIDE SEQUENCE [LARGE SCALE GENOMIC DNA]</scope>
    <source>
        <strain evidence="3 4">Foug A</strain>
    </source>
</reference>
<feature type="region of interest" description="Disordered" evidence="2">
    <location>
        <begin position="719"/>
        <end position="744"/>
    </location>
</feature>
<feature type="region of interest" description="Disordered" evidence="2">
    <location>
        <begin position="757"/>
        <end position="776"/>
    </location>
</feature>